<evidence type="ECO:0000256" key="2">
    <source>
        <dbReference type="SAM" id="Phobius"/>
    </source>
</evidence>
<dbReference type="Proteomes" id="UP001369815">
    <property type="component" value="Unassembled WGS sequence"/>
</dbReference>
<keyword evidence="2" id="KW-0472">Membrane</keyword>
<name>A0AAX6MEU3_9PEZI</name>
<protein>
    <submittedName>
        <fullName evidence="4">Uncharacterized protein</fullName>
    </submittedName>
</protein>
<organism evidence="4 5">
    <name type="scientific">Daldinia eschscholtzii</name>
    <dbReference type="NCBI Taxonomy" id="292717"/>
    <lineage>
        <taxon>Eukaryota</taxon>
        <taxon>Fungi</taxon>
        <taxon>Dikarya</taxon>
        <taxon>Ascomycota</taxon>
        <taxon>Pezizomycotina</taxon>
        <taxon>Sordariomycetes</taxon>
        <taxon>Xylariomycetidae</taxon>
        <taxon>Xylariales</taxon>
        <taxon>Hypoxylaceae</taxon>
        <taxon>Daldinia</taxon>
    </lineage>
</organism>
<evidence type="ECO:0000313" key="4">
    <source>
        <dbReference type="EMBL" id="KAK6950976.1"/>
    </source>
</evidence>
<keyword evidence="2" id="KW-1133">Transmembrane helix</keyword>
<feature type="region of interest" description="Disordered" evidence="1">
    <location>
        <begin position="407"/>
        <end position="483"/>
    </location>
</feature>
<feature type="chain" id="PRO_5043343487" evidence="3">
    <location>
        <begin position="27"/>
        <end position="483"/>
    </location>
</feature>
<keyword evidence="2" id="KW-0812">Transmembrane</keyword>
<evidence type="ECO:0000313" key="5">
    <source>
        <dbReference type="Proteomes" id="UP001369815"/>
    </source>
</evidence>
<evidence type="ECO:0000256" key="1">
    <source>
        <dbReference type="SAM" id="MobiDB-lite"/>
    </source>
</evidence>
<sequence>MAPDLRPITFAAVMLLIAALATTVGAAVYDNLAVLDNAALFPQSTSMYNPGFGPRRFIYGTPASPALPFPPGKGKREEPASQCSEGKHSCLDLGPLGADMCCDNDEFCFLDANWKPRCCALGSPCEDSPCGETNRLCNNTLTITKTAVTSPETEILSTTVTPACCGRACGSTLFLCQEGFGAQCCTFGGICASNHQCLYPSTSSKAQNTPTSAACITCDSGGGCCNVGSTCTSSLVSATSTAQLCAANLTVVGNEGLSEGARVGIGVGVAVGASLIIGGITWFWIHRRRVAKSRHDGGTLVGSGPEEPDMTGPFLPGGGAMSDVTSPSSRLGMRPRLHEDGLMHDYYGPDAVHGPYTDHEDIRTPSGAYGIESRSTPGFSDQAARAANRYPDAPGDIVRPVEMGTERETRAELGDNGSIGPEDVPDANGAAATKEKKEEQQQVAYELYGSPVTSPVPMTFEEAEGHRGEQVFSHEKVEKSGHE</sequence>
<accession>A0AAX6MEU3</accession>
<feature type="signal peptide" evidence="3">
    <location>
        <begin position="1"/>
        <end position="26"/>
    </location>
</feature>
<keyword evidence="5" id="KW-1185">Reference proteome</keyword>
<feature type="transmembrane region" description="Helical" evidence="2">
    <location>
        <begin position="263"/>
        <end position="285"/>
    </location>
</feature>
<reference evidence="4 5" key="1">
    <citation type="journal article" date="2024" name="Front Chem Biol">
        <title>Unveiling the potential of Daldinia eschscholtzii MFLUCC 19-0629 through bioactivity and bioinformatics studies for enhanced sustainable agriculture production.</title>
        <authorList>
            <person name="Brooks S."/>
            <person name="Weaver J.A."/>
            <person name="Klomchit A."/>
            <person name="Alharthi S.A."/>
            <person name="Onlamun T."/>
            <person name="Nurani R."/>
            <person name="Vong T.K."/>
            <person name="Alberti F."/>
            <person name="Greco C."/>
        </authorList>
    </citation>
    <scope>NUCLEOTIDE SEQUENCE [LARGE SCALE GENOMIC DNA]</scope>
    <source>
        <strain evidence="4">MFLUCC 19-0629</strain>
    </source>
</reference>
<proteinExistence type="predicted"/>
<gene>
    <name evidence="4" type="ORF">Daesc_007504</name>
</gene>
<comment type="caution">
    <text evidence="4">The sequence shown here is derived from an EMBL/GenBank/DDBJ whole genome shotgun (WGS) entry which is preliminary data.</text>
</comment>
<keyword evidence="3" id="KW-0732">Signal</keyword>
<dbReference type="AlphaFoldDB" id="A0AAX6MEU3"/>
<feature type="compositionally biased region" description="Basic and acidic residues" evidence="1">
    <location>
        <begin position="463"/>
        <end position="483"/>
    </location>
</feature>
<dbReference type="EMBL" id="JBANMG010000007">
    <property type="protein sequence ID" value="KAK6950976.1"/>
    <property type="molecule type" value="Genomic_DNA"/>
</dbReference>
<evidence type="ECO:0000256" key="3">
    <source>
        <dbReference type="SAM" id="SignalP"/>
    </source>
</evidence>